<feature type="domain" description="Aldehyde dehydrogenase" evidence="1">
    <location>
        <begin position="1"/>
        <end position="47"/>
    </location>
</feature>
<comment type="caution">
    <text evidence="2">The sequence shown here is derived from an EMBL/GenBank/DDBJ whole genome shotgun (WGS) entry which is preliminary data.</text>
</comment>
<dbReference type="Proteomes" id="UP001476798">
    <property type="component" value="Unassembled WGS sequence"/>
</dbReference>
<keyword evidence="3" id="KW-1185">Reference proteome</keyword>
<dbReference type="InterPro" id="IPR016162">
    <property type="entry name" value="Ald_DH_N"/>
</dbReference>
<proteinExistence type="predicted"/>
<organism evidence="2 3">
    <name type="scientific">Goodea atripinnis</name>
    <dbReference type="NCBI Taxonomy" id="208336"/>
    <lineage>
        <taxon>Eukaryota</taxon>
        <taxon>Metazoa</taxon>
        <taxon>Chordata</taxon>
        <taxon>Craniata</taxon>
        <taxon>Vertebrata</taxon>
        <taxon>Euteleostomi</taxon>
        <taxon>Actinopterygii</taxon>
        <taxon>Neopterygii</taxon>
        <taxon>Teleostei</taxon>
        <taxon>Neoteleostei</taxon>
        <taxon>Acanthomorphata</taxon>
        <taxon>Ovalentaria</taxon>
        <taxon>Atherinomorphae</taxon>
        <taxon>Cyprinodontiformes</taxon>
        <taxon>Goodeidae</taxon>
        <taxon>Goodea</taxon>
    </lineage>
</organism>
<name>A0ABV0P9Z8_9TELE</name>
<feature type="non-terminal residue" evidence="2">
    <location>
        <position position="1"/>
    </location>
</feature>
<dbReference type="Gene3D" id="3.40.605.10">
    <property type="entry name" value="Aldehyde Dehydrogenase, Chain A, domain 1"/>
    <property type="match status" value="1"/>
</dbReference>
<dbReference type="InterPro" id="IPR015590">
    <property type="entry name" value="Aldehyde_DH_dom"/>
</dbReference>
<dbReference type="EMBL" id="JAHRIO010068186">
    <property type="protein sequence ID" value="MEQ2180268.1"/>
    <property type="molecule type" value="Genomic_DNA"/>
</dbReference>
<evidence type="ECO:0000313" key="3">
    <source>
        <dbReference type="Proteomes" id="UP001476798"/>
    </source>
</evidence>
<evidence type="ECO:0000259" key="1">
    <source>
        <dbReference type="Pfam" id="PF00171"/>
    </source>
</evidence>
<accession>A0ABV0P9Z8</accession>
<evidence type="ECO:0000313" key="2">
    <source>
        <dbReference type="EMBL" id="MEQ2180268.1"/>
    </source>
</evidence>
<dbReference type="SUPFAM" id="SSF53720">
    <property type="entry name" value="ALDH-like"/>
    <property type="match status" value="1"/>
</dbReference>
<gene>
    <name evidence="2" type="primary">ALDH2_2</name>
    <name evidence="2" type="ORF">GOODEAATRI_034199</name>
</gene>
<protein>
    <submittedName>
        <fullName evidence="2">Aldehyde dehydrogenase, mitochondrial</fullName>
    </submittedName>
</protein>
<sequence length="51" mass="5618">ADVDKAVKAAQNAFRLGSPWRRMDASDRGLLLYKLADAVEKDSAYLAVSTY</sequence>
<dbReference type="Pfam" id="PF00171">
    <property type="entry name" value="Aldedh"/>
    <property type="match status" value="1"/>
</dbReference>
<dbReference type="InterPro" id="IPR016161">
    <property type="entry name" value="Ald_DH/histidinol_DH"/>
</dbReference>
<reference evidence="2 3" key="1">
    <citation type="submission" date="2021-06" db="EMBL/GenBank/DDBJ databases">
        <authorList>
            <person name="Palmer J.M."/>
        </authorList>
    </citation>
    <scope>NUCLEOTIDE SEQUENCE [LARGE SCALE GENOMIC DNA]</scope>
    <source>
        <strain evidence="2 3">GA_2019</strain>
        <tissue evidence="2">Muscle</tissue>
    </source>
</reference>